<evidence type="ECO:0000313" key="1">
    <source>
        <dbReference type="EMBL" id="KKK50924.1"/>
    </source>
</evidence>
<comment type="caution">
    <text evidence="2">The sequence shown here is derived from an EMBL/GenBank/DDBJ whole genome shotgun (WGS) entry which is preliminary data.</text>
</comment>
<proteinExistence type="predicted"/>
<dbReference type="EMBL" id="LAZR01037246">
    <property type="protein sequence ID" value="KKL22711.1"/>
    <property type="molecule type" value="Genomic_DNA"/>
</dbReference>
<organism evidence="2">
    <name type="scientific">marine sediment metagenome</name>
    <dbReference type="NCBI Taxonomy" id="412755"/>
    <lineage>
        <taxon>unclassified sequences</taxon>
        <taxon>metagenomes</taxon>
        <taxon>ecological metagenomes</taxon>
    </lineage>
</organism>
<dbReference type="EMBL" id="LAZR01067774">
    <property type="protein sequence ID" value="KKK50924.1"/>
    <property type="molecule type" value="Genomic_DNA"/>
</dbReference>
<dbReference type="AlphaFoldDB" id="A0A0F9DYE4"/>
<reference evidence="2" key="1">
    <citation type="journal article" date="2015" name="Nature">
        <title>Complex archaea that bridge the gap between prokaryotes and eukaryotes.</title>
        <authorList>
            <person name="Spang A."/>
            <person name="Saw J.H."/>
            <person name="Jorgensen S.L."/>
            <person name="Zaremba-Niedzwiedzka K."/>
            <person name="Martijn J."/>
            <person name="Lind A.E."/>
            <person name="van Eijk R."/>
            <person name="Schleper C."/>
            <person name="Guy L."/>
            <person name="Ettema T.J."/>
        </authorList>
    </citation>
    <scope>NUCLEOTIDE SEQUENCE</scope>
</reference>
<feature type="non-terminal residue" evidence="2">
    <location>
        <position position="1"/>
    </location>
</feature>
<evidence type="ECO:0000313" key="2">
    <source>
        <dbReference type="EMBL" id="KKL22711.1"/>
    </source>
</evidence>
<protein>
    <submittedName>
        <fullName evidence="2">Uncharacterized protein</fullName>
    </submittedName>
</protein>
<accession>A0A0F9DYE4</accession>
<sequence length="115" mass="12639">GELGVALSGGLSNVSEYKALVIRDAELHSELCDYIFKEKGSGAVCSSKADLSTGALERHGDRVIAAGLCVLAYKEQQAGNPEDITDRPLGSFAYYEEQKRLEKAKDKRELRRVMF</sequence>
<name>A0A0F9DYE4_9ZZZZ</name>
<gene>
    <name evidence="2" type="ORF">LCGC14_2432700</name>
    <name evidence="1" type="ORF">LCGC14_3120170</name>
</gene>